<feature type="compositionally biased region" description="Basic and acidic residues" evidence="2">
    <location>
        <begin position="1370"/>
        <end position="1387"/>
    </location>
</feature>
<feature type="coiled-coil region" evidence="1">
    <location>
        <begin position="1044"/>
        <end position="1113"/>
    </location>
</feature>
<feature type="coiled-coil region" evidence="1">
    <location>
        <begin position="217"/>
        <end position="244"/>
    </location>
</feature>
<sequence>MLGIDRIDKNEIDAILGEEKCENNQSTEMLKYQMEEEENNEACVEENSDRDEDIEILGEDKNEIDRTNESPVEEKDEKGKISEMFAEGKTGIFETQKEEKDESIQLLEESKGGDIIESSKEENTELLRKCQTGESSFYESSGEEKVEIDGDIKTLELDKSEENVSITMFDEKKSQNNIIIDIIRENKDENTENCDYKSEKDESGTQNNESCKLFGENKTKEKENEECRKDCESIEHEINELHREEHSGEFESKVLVKKETEINKNNVLHEEETAEDKGDYKILKEDHSGNNMETAVDSLGVDLFEDMQSSLVVIDANENVQELQMVEEDEGAKLQEEIMLAITNNEHTHISVGNNEVTYSRNKRDEVEIVSEEETKPIKQFNHKDKIDFSRIDVQNSEDNVEQTLKDEDYSFRSIEETFSVKASVSDLSISNSCVEGIVVLDQNNDESDSMKTLENKEDEELSYKTEYPERCDAKDISVTQNCTLKEQDNAKSTESTTQGGPDEYEEPHMTEGCVQEDDIIDESDTLLDIENSTENEGMDFKEDETLKVVDSEELPLIEKVHIGHIKSYEGLPVDAVKEEPCIRTVIDQDCPANEITELQQSSGDCDTSSHLEDSSKLYKLPIESVTEEPCFKTVIIQDCPADKIRESERYSKSGDHPFVFDDLKSLERRSKGDVSLPVISTAATNDCSGTRGLNFSLISVKDQTVGNFNQKNGSKSTIIPAETEHAIELDEELIKKHYEDMNSEGLLDLRDMMKDSRIGKKQAPVEEDDIIKVDAYMLEINALQEPFEDQSVHLQQDSEFQVEDHPIHQQDSEVQVGDPPVHRQDSEVQVENEIQNSLQERVQELETIVNEMQEVEQQHMTVACKMAEQLDQLKQREAKLQKELEATEQAKKVESSPRKQTNSQKCYLDELAAWKENVELQNSVLQKLRVELDLGQQQLDTKEKEVGALQNEIKGELHHRLNQMKGGIYLDNDMTHSTKNSNIVKEEQLLKTIEKLRAERSVYRHQLEVQQKVARDVRSQLDSTASRLVSLKTEAASRYHKIVDHQRDMIQKKERQIKRLKTELHHVTCDLHEKVVLLDKQKRDIREMNNQLDNSEKELKDKTKLLEELQFQVSGGINSQTSEDDCQTEEQKLSSIGTRCLSEKHLQTISSQAEELEEVRSQMKHLTGITSSQDGICEAEEEVARLQKEVVSLKAQLAEFGIENGGGIKEATIQEIMKLSEHNHTYLMRNIVNFLELNLPDIHKSLKDVSLLEWQEVLQSRQKDLEHLGNELTNLKEQILIVYKHKIDNLDEALDMAKKEIKRLMVENEEKNEHIQCLRDMLQRTQESLEREHLLHSGRGQKASKGGRDQRVPLELKNGQILALEEELNKQEKEMQRTERKLRNMESKMATTSKKMTLS</sequence>
<feature type="coiled-coil region" evidence="1">
    <location>
        <begin position="836"/>
        <end position="953"/>
    </location>
</feature>
<protein>
    <submittedName>
        <fullName evidence="4">Golgin subfamily A member 4-like isoform X1</fullName>
    </submittedName>
</protein>
<name>A0ABM1C100_LIMPO</name>
<accession>A0ABM1C100</accession>
<dbReference type="Proteomes" id="UP000694941">
    <property type="component" value="Unplaced"/>
</dbReference>
<gene>
    <name evidence="4" type="primary">LOC106476223</name>
</gene>
<evidence type="ECO:0000256" key="1">
    <source>
        <dbReference type="SAM" id="Coils"/>
    </source>
</evidence>
<feature type="region of interest" description="Disordered" evidence="2">
    <location>
        <begin position="486"/>
        <end position="509"/>
    </location>
</feature>
<dbReference type="RefSeq" id="XP_013792347.2">
    <property type="nucleotide sequence ID" value="XM_013936893.2"/>
</dbReference>
<feature type="compositionally biased region" description="Acidic residues" evidence="2">
    <location>
        <begin position="35"/>
        <end position="57"/>
    </location>
</feature>
<feature type="region of interest" description="Disordered" evidence="2">
    <location>
        <begin position="34"/>
        <end position="102"/>
    </location>
</feature>
<feature type="region of interest" description="Disordered" evidence="2">
    <location>
        <begin position="1331"/>
        <end position="1353"/>
    </location>
</feature>
<dbReference type="PANTHER" id="PTHR23159">
    <property type="entry name" value="CENTROSOMAL PROTEIN 2"/>
    <property type="match status" value="1"/>
</dbReference>
<reference evidence="4" key="1">
    <citation type="submission" date="2025-08" db="UniProtKB">
        <authorList>
            <consortium name="RefSeq"/>
        </authorList>
    </citation>
    <scope>IDENTIFICATION</scope>
    <source>
        <tissue evidence="4">Muscle</tissue>
    </source>
</reference>
<dbReference type="GeneID" id="106476223"/>
<feature type="compositionally biased region" description="Basic and acidic residues" evidence="2">
    <location>
        <begin position="58"/>
        <end position="81"/>
    </location>
</feature>
<feature type="region of interest" description="Disordered" evidence="2">
    <location>
        <begin position="1370"/>
        <end position="1400"/>
    </location>
</feature>
<keyword evidence="1" id="KW-0175">Coiled coil</keyword>
<organism evidence="3 4">
    <name type="scientific">Limulus polyphemus</name>
    <name type="common">Atlantic horseshoe crab</name>
    <dbReference type="NCBI Taxonomy" id="6850"/>
    <lineage>
        <taxon>Eukaryota</taxon>
        <taxon>Metazoa</taxon>
        <taxon>Ecdysozoa</taxon>
        <taxon>Arthropoda</taxon>
        <taxon>Chelicerata</taxon>
        <taxon>Merostomata</taxon>
        <taxon>Xiphosura</taxon>
        <taxon>Limulidae</taxon>
        <taxon>Limulus</taxon>
    </lineage>
</organism>
<feature type="compositionally biased region" description="Polar residues" evidence="2">
    <location>
        <begin position="1390"/>
        <end position="1400"/>
    </location>
</feature>
<dbReference type="PANTHER" id="PTHR23159:SF31">
    <property type="entry name" value="CENTROSOME-ASSOCIATED PROTEIN CEP250 ISOFORM X1"/>
    <property type="match status" value="1"/>
</dbReference>
<feature type="coiled-coil region" evidence="1">
    <location>
        <begin position="1147"/>
        <end position="1204"/>
    </location>
</feature>
<feature type="compositionally biased region" description="Basic and acidic residues" evidence="2">
    <location>
        <begin position="803"/>
        <end position="812"/>
    </location>
</feature>
<evidence type="ECO:0000313" key="3">
    <source>
        <dbReference type="Proteomes" id="UP000694941"/>
    </source>
</evidence>
<evidence type="ECO:0000256" key="2">
    <source>
        <dbReference type="SAM" id="MobiDB-lite"/>
    </source>
</evidence>
<keyword evidence="3" id="KW-1185">Reference proteome</keyword>
<proteinExistence type="predicted"/>
<feature type="region of interest" description="Disordered" evidence="2">
    <location>
        <begin position="799"/>
        <end position="821"/>
    </location>
</feature>
<evidence type="ECO:0000313" key="4">
    <source>
        <dbReference type="RefSeq" id="XP_013792347.2"/>
    </source>
</evidence>